<reference evidence="2 3" key="1">
    <citation type="submission" date="2019-02" db="EMBL/GenBank/DDBJ databases">
        <title>Deep-cultivation of Planctomycetes and their phenomic and genomic characterization uncovers novel biology.</title>
        <authorList>
            <person name="Wiegand S."/>
            <person name="Jogler M."/>
            <person name="Boedeker C."/>
            <person name="Pinto D."/>
            <person name="Vollmers J."/>
            <person name="Rivas-Marin E."/>
            <person name="Kohn T."/>
            <person name="Peeters S.H."/>
            <person name="Heuer A."/>
            <person name="Rast P."/>
            <person name="Oberbeckmann S."/>
            <person name="Bunk B."/>
            <person name="Jeske O."/>
            <person name="Meyerdierks A."/>
            <person name="Storesund J.E."/>
            <person name="Kallscheuer N."/>
            <person name="Luecker S."/>
            <person name="Lage O.M."/>
            <person name="Pohl T."/>
            <person name="Merkel B.J."/>
            <person name="Hornburger P."/>
            <person name="Mueller R.-W."/>
            <person name="Bruemmer F."/>
            <person name="Labrenz M."/>
            <person name="Spormann A.M."/>
            <person name="Op Den Camp H."/>
            <person name="Overmann J."/>
            <person name="Amann R."/>
            <person name="Jetten M.S.M."/>
            <person name="Mascher T."/>
            <person name="Medema M.H."/>
            <person name="Devos D.P."/>
            <person name="Kaster A.-K."/>
            <person name="Ovreas L."/>
            <person name="Rohde M."/>
            <person name="Galperin M.Y."/>
            <person name="Jogler C."/>
        </authorList>
    </citation>
    <scope>NUCLEOTIDE SEQUENCE [LARGE SCALE GENOMIC DNA]</scope>
    <source>
        <strain evidence="2 3">Pla123a</strain>
    </source>
</reference>
<gene>
    <name evidence="2" type="ORF">Pla123a_46340</name>
</gene>
<keyword evidence="1" id="KW-0812">Transmembrane</keyword>
<dbReference type="AlphaFoldDB" id="A0A5C5XTW9"/>
<evidence type="ECO:0000256" key="1">
    <source>
        <dbReference type="SAM" id="Phobius"/>
    </source>
</evidence>
<comment type="caution">
    <text evidence="2">The sequence shown here is derived from an EMBL/GenBank/DDBJ whole genome shotgun (WGS) entry which is preliminary data.</text>
</comment>
<keyword evidence="1" id="KW-0472">Membrane</keyword>
<evidence type="ECO:0000313" key="3">
    <source>
        <dbReference type="Proteomes" id="UP000318478"/>
    </source>
</evidence>
<name>A0A5C5XTW9_9BACT</name>
<accession>A0A5C5XTW9</accession>
<feature type="transmembrane region" description="Helical" evidence="1">
    <location>
        <begin position="59"/>
        <end position="82"/>
    </location>
</feature>
<dbReference type="EMBL" id="SJPO01000015">
    <property type="protein sequence ID" value="TWT66746.1"/>
    <property type="molecule type" value="Genomic_DNA"/>
</dbReference>
<sequence>MNPPPWLRRVCLISLLVGLALVVLGPVLAYGVVSWQVDQQAGDPAKAFEAAIEPWRQGLLWTTPIGMAMVFQGGLGLLFFWVTRVADASRDT</sequence>
<dbReference type="RefSeq" id="WP_146591401.1">
    <property type="nucleotide sequence ID" value="NZ_SJPO01000015.1"/>
</dbReference>
<keyword evidence="1" id="KW-1133">Transmembrane helix</keyword>
<organism evidence="2 3">
    <name type="scientific">Posidoniimonas polymericola</name>
    <dbReference type="NCBI Taxonomy" id="2528002"/>
    <lineage>
        <taxon>Bacteria</taxon>
        <taxon>Pseudomonadati</taxon>
        <taxon>Planctomycetota</taxon>
        <taxon>Planctomycetia</taxon>
        <taxon>Pirellulales</taxon>
        <taxon>Lacipirellulaceae</taxon>
        <taxon>Posidoniimonas</taxon>
    </lineage>
</organism>
<keyword evidence="3" id="KW-1185">Reference proteome</keyword>
<dbReference type="OrthoDB" id="9885862at2"/>
<dbReference type="Proteomes" id="UP000318478">
    <property type="component" value="Unassembled WGS sequence"/>
</dbReference>
<proteinExistence type="predicted"/>
<evidence type="ECO:0000313" key="2">
    <source>
        <dbReference type="EMBL" id="TWT66746.1"/>
    </source>
</evidence>
<protein>
    <submittedName>
        <fullName evidence="2">Uncharacterized protein</fullName>
    </submittedName>
</protein>